<gene>
    <name evidence="1" type="ORF">METZ01_LOCUS192477</name>
</gene>
<dbReference type="EMBL" id="UINC01040151">
    <property type="protein sequence ID" value="SVB39623.1"/>
    <property type="molecule type" value="Genomic_DNA"/>
</dbReference>
<sequence length="28" mass="3365">VISWVNFLLLEPLDLMVVELKKRLLNRI</sequence>
<evidence type="ECO:0000313" key="1">
    <source>
        <dbReference type="EMBL" id="SVB39623.1"/>
    </source>
</evidence>
<feature type="non-terminal residue" evidence="1">
    <location>
        <position position="1"/>
    </location>
</feature>
<organism evidence="1">
    <name type="scientific">marine metagenome</name>
    <dbReference type="NCBI Taxonomy" id="408172"/>
    <lineage>
        <taxon>unclassified sequences</taxon>
        <taxon>metagenomes</taxon>
        <taxon>ecological metagenomes</taxon>
    </lineage>
</organism>
<dbReference type="AlphaFoldDB" id="A0A382DPP3"/>
<name>A0A382DPP3_9ZZZZ</name>
<protein>
    <submittedName>
        <fullName evidence="1">Uncharacterized protein</fullName>
    </submittedName>
</protein>
<proteinExistence type="predicted"/>
<accession>A0A382DPP3</accession>
<reference evidence="1" key="1">
    <citation type="submission" date="2018-05" db="EMBL/GenBank/DDBJ databases">
        <authorList>
            <person name="Lanie J.A."/>
            <person name="Ng W.-L."/>
            <person name="Kazmierczak K.M."/>
            <person name="Andrzejewski T.M."/>
            <person name="Davidsen T.M."/>
            <person name="Wayne K.J."/>
            <person name="Tettelin H."/>
            <person name="Glass J.I."/>
            <person name="Rusch D."/>
            <person name="Podicherti R."/>
            <person name="Tsui H.-C.T."/>
            <person name="Winkler M.E."/>
        </authorList>
    </citation>
    <scope>NUCLEOTIDE SEQUENCE</scope>
</reference>